<sequence>MTARPTGLTEDAGRQIGVSRTPPHLAPVVRDFISRSEGLALWHGPGAVLTPERGAPTG</sequence>
<organism evidence="2 3">
    <name type="scientific">Streptosporangium roseum (strain ATCC 12428 / DSM 43021 / JCM 3005 / KCTC 9067 / NCIMB 10171 / NRRL 2505 / NI 9100)</name>
    <dbReference type="NCBI Taxonomy" id="479432"/>
    <lineage>
        <taxon>Bacteria</taxon>
        <taxon>Bacillati</taxon>
        <taxon>Actinomycetota</taxon>
        <taxon>Actinomycetes</taxon>
        <taxon>Streptosporangiales</taxon>
        <taxon>Streptosporangiaceae</taxon>
        <taxon>Streptosporangium</taxon>
    </lineage>
</organism>
<name>D2B8P6_STRRD</name>
<dbReference type="STRING" id="479432.Sros_5066"/>
<keyword evidence="3" id="KW-1185">Reference proteome</keyword>
<dbReference type="AlphaFoldDB" id="D2B8P6"/>
<dbReference type="Proteomes" id="UP000002029">
    <property type="component" value="Chromosome"/>
</dbReference>
<dbReference type="RefSeq" id="WP_012891593.1">
    <property type="nucleotide sequence ID" value="NC_013595.1"/>
</dbReference>
<gene>
    <name evidence="2" type="ordered locus">Sros_5066</name>
</gene>
<dbReference type="KEGG" id="sro:Sros_5066"/>
<accession>D2B8P6</accession>
<proteinExistence type="predicted"/>
<protein>
    <submittedName>
        <fullName evidence="2">Uncharacterized protein</fullName>
    </submittedName>
</protein>
<dbReference type="EMBL" id="CP001814">
    <property type="protein sequence ID" value="ACZ87856.1"/>
    <property type="molecule type" value="Genomic_DNA"/>
</dbReference>
<evidence type="ECO:0000313" key="2">
    <source>
        <dbReference type="EMBL" id="ACZ87856.1"/>
    </source>
</evidence>
<feature type="region of interest" description="Disordered" evidence="1">
    <location>
        <begin position="1"/>
        <end position="22"/>
    </location>
</feature>
<dbReference type="HOGENOM" id="CLU_2977445_0_0_11"/>
<reference evidence="2 3" key="1">
    <citation type="journal article" date="2010" name="Stand. Genomic Sci.">
        <title>Complete genome sequence of Streptosporangium roseum type strain (NI 9100).</title>
        <authorList>
            <person name="Nolan M."/>
            <person name="Sikorski J."/>
            <person name="Jando M."/>
            <person name="Lucas S."/>
            <person name="Lapidus A."/>
            <person name="Glavina Del Rio T."/>
            <person name="Chen F."/>
            <person name="Tice H."/>
            <person name="Pitluck S."/>
            <person name="Cheng J.F."/>
            <person name="Chertkov O."/>
            <person name="Sims D."/>
            <person name="Meincke L."/>
            <person name="Brettin T."/>
            <person name="Han C."/>
            <person name="Detter J.C."/>
            <person name="Bruce D."/>
            <person name="Goodwin L."/>
            <person name="Land M."/>
            <person name="Hauser L."/>
            <person name="Chang Y.J."/>
            <person name="Jeffries C.D."/>
            <person name="Ivanova N."/>
            <person name="Mavromatis K."/>
            <person name="Mikhailova N."/>
            <person name="Chen A."/>
            <person name="Palaniappan K."/>
            <person name="Chain P."/>
            <person name="Rohde M."/>
            <person name="Goker M."/>
            <person name="Bristow J."/>
            <person name="Eisen J.A."/>
            <person name="Markowitz V."/>
            <person name="Hugenholtz P."/>
            <person name="Kyrpides N.C."/>
            <person name="Klenk H.P."/>
        </authorList>
    </citation>
    <scope>NUCLEOTIDE SEQUENCE [LARGE SCALE GENOMIC DNA]</scope>
    <source>
        <strain evidence="3">ATCC 12428 / DSM 43021 / JCM 3005 / NI 9100</strain>
    </source>
</reference>
<evidence type="ECO:0000313" key="3">
    <source>
        <dbReference type="Proteomes" id="UP000002029"/>
    </source>
</evidence>
<evidence type="ECO:0000256" key="1">
    <source>
        <dbReference type="SAM" id="MobiDB-lite"/>
    </source>
</evidence>